<dbReference type="EMBL" id="HBHK01013179">
    <property type="protein sequence ID" value="CAD9684017.1"/>
    <property type="molecule type" value="Transcribed_RNA"/>
</dbReference>
<sequence>MRKFGRLVWDGRRRLHQDASTNVRTEREVQNLVRQGYRFSSAEAYAKAAELVADLPPGRVSRGYLSGLIMNGQGNLLMAAKAKSADPATIHQVGVLLNGAYDHAVTCLNDEIGWDEDVIGFGNDVAVFHAINGDIDDAKHKLGECINLLEEGEFKPGPQQASRALAGGTYTNLGVVHSMNGSLSKALENHDIALQCLHKENDNYQHPEDVLAAILINLSTGLRQDRQYPSGVKHADDALQWAEKIHTAYTFLDLPSRVLEAKRLLSSALLNKAFFIMEQASKGDDIELAHSMASRALSYGDNSSVAGLLLSAYTAPTAANAAQFYSKAFDSDISSTLRGCILWNMEQLGDGDEVKEIMSRMRNLDEGDPSVVSPRECAREHLRQVDIGSHESKPIWIQDQPMLVSGRRMFEFCFPPRPVREQKLESTSYWLAPKEPDSAENIVHYDLCLKSLRSRLDYLWKVTAELEDLKSEGSHNDIQSDSSTPLTTSPTLAYFLTKREDPLPHPLYNRDEGRSEVWTDPRMDAENGYWENDKDFQKQLFRYMEKSDTKFKSNYMASLLDGEGEIDETMDIEDMDPSVFIDTTAKAKILSMKHYFYDIIKEEERLVELAKTLFGPEQANQFCLRNNLGTKISVESSSKPPTAESTETKDNDKSLGNQKPVKDGVKLEK</sequence>
<dbReference type="AlphaFoldDB" id="A0A7S2WFT2"/>
<protein>
    <submittedName>
        <fullName evidence="2">Uncharacterized protein</fullName>
    </submittedName>
</protein>
<accession>A0A7S2WFT2</accession>
<gene>
    <name evidence="2" type="ORF">QSP1433_LOCUS8282</name>
</gene>
<name>A0A7S2WFT2_9STRA</name>
<feature type="region of interest" description="Disordered" evidence="1">
    <location>
        <begin position="632"/>
        <end position="669"/>
    </location>
</feature>
<proteinExistence type="predicted"/>
<feature type="compositionally biased region" description="Polar residues" evidence="1">
    <location>
        <begin position="632"/>
        <end position="645"/>
    </location>
</feature>
<reference evidence="2" key="1">
    <citation type="submission" date="2021-01" db="EMBL/GenBank/DDBJ databases">
        <authorList>
            <person name="Corre E."/>
            <person name="Pelletier E."/>
            <person name="Niang G."/>
            <person name="Scheremetjew M."/>
            <person name="Finn R."/>
            <person name="Kale V."/>
            <person name="Holt S."/>
            <person name="Cochrane G."/>
            <person name="Meng A."/>
            <person name="Brown T."/>
            <person name="Cohen L."/>
        </authorList>
    </citation>
    <scope>NUCLEOTIDE SEQUENCE</scope>
    <source>
        <strain evidence="2">NY070348D</strain>
    </source>
</reference>
<feature type="compositionally biased region" description="Basic and acidic residues" evidence="1">
    <location>
        <begin position="660"/>
        <end position="669"/>
    </location>
</feature>
<evidence type="ECO:0000313" key="2">
    <source>
        <dbReference type="EMBL" id="CAD9684017.1"/>
    </source>
</evidence>
<dbReference type="Gene3D" id="1.25.40.10">
    <property type="entry name" value="Tetratricopeptide repeat domain"/>
    <property type="match status" value="1"/>
</dbReference>
<dbReference type="InterPro" id="IPR011990">
    <property type="entry name" value="TPR-like_helical_dom_sf"/>
</dbReference>
<organism evidence="2">
    <name type="scientific">Mucochytrium quahogii</name>
    <dbReference type="NCBI Taxonomy" id="96639"/>
    <lineage>
        <taxon>Eukaryota</taxon>
        <taxon>Sar</taxon>
        <taxon>Stramenopiles</taxon>
        <taxon>Bigyra</taxon>
        <taxon>Labyrinthulomycetes</taxon>
        <taxon>Thraustochytrida</taxon>
        <taxon>Thraustochytriidae</taxon>
        <taxon>Mucochytrium</taxon>
    </lineage>
</organism>
<evidence type="ECO:0000256" key="1">
    <source>
        <dbReference type="SAM" id="MobiDB-lite"/>
    </source>
</evidence>
<dbReference type="SUPFAM" id="SSF48452">
    <property type="entry name" value="TPR-like"/>
    <property type="match status" value="1"/>
</dbReference>